<accession>A0A1G1V210</accession>
<dbReference type="SUPFAM" id="SSF81301">
    <property type="entry name" value="Nucleotidyltransferase"/>
    <property type="match status" value="1"/>
</dbReference>
<evidence type="ECO:0000256" key="8">
    <source>
        <dbReference type="ARBA" id="ARBA00022842"/>
    </source>
</evidence>
<dbReference type="InterPro" id="IPR043519">
    <property type="entry name" value="NT_sf"/>
</dbReference>
<dbReference type="PANTHER" id="PTHR33571">
    <property type="entry name" value="SSL8005 PROTEIN"/>
    <property type="match status" value="1"/>
</dbReference>
<evidence type="ECO:0000256" key="3">
    <source>
        <dbReference type="ARBA" id="ARBA00022679"/>
    </source>
</evidence>
<evidence type="ECO:0000256" key="9">
    <source>
        <dbReference type="ARBA" id="ARBA00038276"/>
    </source>
</evidence>
<evidence type="ECO:0000313" key="12">
    <source>
        <dbReference type="Proteomes" id="UP000177967"/>
    </source>
</evidence>
<evidence type="ECO:0000313" key="11">
    <source>
        <dbReference type="EMBL" id="OGY09396.1"/>
    </source>
</evidence>
<keyword evidence="3" id="KW-0808">Transferase</keyword>
<evidence type="ECO:0000259" key="10">
    <source>
        <dbReference type="Pfam" id="PF01909"/>
    </source>
</evidence>
<dbReference type="Gene3D" id="3.30.460.10">
    <property type="entry name" value="Beta Polymerase, domain 2"/>
    <property type="match status" value="1"/>
</dbReference>
<evidence type="ECO:0000256" key="5">
    <source>
        <dbReference type="ARBA" id="ARBA00022723"/>
    </source>
</evidence>
<dbReference type="InterPro" id="IPR002934">
    <property type="entry name" value="Polymerase_NTP_transf_dom"/>
</dbReference>
<evidence type="ECO:0000256" key="2">
    <source>
        <dbReference type="ARBA" id="ARBA00022649"/>
    </source>
</evidence>
<keyword evidence="8" id="KW-0460">Magnesium</keyword>
<keyword evidence="4" id="KW-0548">Nucleotidyltransferase</keyword>
<dbReference type="CDD" id="cd05403">
    <property type="entry name" value="NT_KNTase_like"/>
    <property type="match status" value="1"/>
</dbReference>
<dbReference type="Pfam" id="PF01909">
    <property type="entry name" value="NTP_transf_2"/>
    <property type="match status" value="1"/>
</dbReference>
<proteinExistence type="inferred from homology"/>
<comment type="cofactor">
    <cofactor evidence="1">
        <name>Mg(2+)</name>
        <dbReference type="ChEBI" id="CHEBI:18420"/>
    </cofactor>
</comment>
<dbReference type="GO" id="GO:0016779">
    <property type="term" value="F:nucleotidyltransferase activity"/>
    <property type="evidence" value="ECO:0007669"/>
    <property type="project" value="UniProtKB-KW"/>
</dbReference>
<gene>
    <name evidence="11" type="ORF">A2782_01060</name>
</gene>
<dbReference type="STRING" id="1797513.A2782_01060"/>
<dbReference type="GO" id="GO:0046872">
    <property type="term" value="F:metal ion binding"/>
    <property type="evidence" value="ECO:0007669"/>
    <property type="project" value="UniProtKB-KW"/>
</dbReference>
<protein>
    <recommendedName>
        <fullName evidence="10">Polymerase nucleotidyl transferase domain-containing protein</fullName>
    </recommendedName>
</protein>
<keyword evidence="7" id="KW-0067">ATP-binding</keyword>
<dbReference type="InterPro" id="IPR052038">
    <property type="entry name" value="Type-VII_TA_antitoxin"/>
</dbReference>
<keyword evidence="6" id="KW-0547">Nucleotide-binding</keyword>
<evidence type="ECO:0000256" key="7">
    <source>
        <dbReference type="ARBA" id="ARBA00022840"/>
    </source>
</evidence>
<comment type="caution">
    <text evidence="11">The sequence shown here is derived from an EMBL/GenBank/DDBJ whole genome shotgun (WGS) entry which is preliminary data.</text>
</comment>
<keyword evidence="2" id="KW-1277">Toxin-antitoxin system</keyword>
<comment type="similarity">
    <text evidence="9">Belongs to the MntA antitoxin family.</text>
</comment>
<evidence type="ECO:0000256" key="1">
    <source>
        <dbReference type="ARBA" id="ARBA00001946"/>
    </source>
</evidence>
<name>A0A1G1V210_9BACT</name>
<evidence type="ECO:0000256" key="4">
    <source>
        <dbReference type="ARBA" id="ARBA00022695"/>
    </source>
</evidence>
<dbReference type="AlphaFoldDB" id="A0A1G1V210"/>
<reference evidence="11 12" key="1">
    <citation type="journal article" date="2016" name="Nat. Commun.">
        <title>Thousands of microbial genomes shed light on interconnected biogeochemical processes in an aquifer system.</title>
        <authorList>
            <person name="Anantharaman K."/>
            <person name="Brown C.T."/>
            <person name="Hug L.A."/>
            <person name="Sharon I."/>
            <person name="Castelle C.J."/>
            <person name="Probst A.J."/>
            <person name="Thomas B.C."/>
            <person name="Singh A."/>
            <person name="Wilkins M.J."/>
            <person name="Karaoz U."/>
            <person name="Brodie E.L."/>
            <person name="Williams K.H."/>
            <person name="Hubbard S.S."/>
            <person name="Banfield J.F."/>
        </authorList>
    </citation>
    <scope>NUCLEOTIDE SEQUENCE [LARGE SCALE GENOMIC DNA]</scope>
</reference>
<sequence>MVTNTNDILNLINAKKAAIGKLGITKVGLFGSFSRGDQNQKSDVDLLVEFDKDKKNYRNYMGFVRLVENLLGREVEVVTPESLSPYIATHIKKEVKYVKTA</sequence>
<keyword evidence="5" id="KW-0479">Metal-binding</keyword>
<dbReference type="PANTHER" id="PTHR33571:SF14">
    <property type="entry name" value="PROTEIN ADENYLYLTRANSFERASE MJ0435-RELATED"/>
    <property type="match status" value="1"/>
</dbReference>
<dbReference type="EMBL" id="MHBW01000010">
    <property type="protein sequence ID" value="OGY09396.1"/>
    <property type="molecule type" value="Genomic_DNA"/>
</dbReference>
<dbReference type="Proteomes" id="UP000177967">
    <property type="component" value="Unassembled WGS sequence"/>
</dbReference>
<evidence type="ECO:0000256" key="6">
    <source>
        <dbReference type="ARBA" id="ARBA00022741"/>
    </source>
</evidence>
<dbReference type="GO" id="GO:0005524">
    <property type="term" value="F:ATP binding"/>
    <property type="evidence" value="ECO:0007669"/>
    <property type="project" value="UniProtKB-KW"/>
</dbReference>
<organism evidence="11 12">
    <name type="scientific">Candidatus Blackburnbacteria bacterium RIFCSPHIGHO2_01_FULL_43_15b</name>
    <dbReference type="NCBI Taxonomy" id="1797513"/>
    <lineage>
        <taxon>Bacteria</taxon>
        <taxon>Candidatus Blackburniibacteriota</taxon>
    </lineage>
</organism>
<feature type="domain" description="Polymerase nucleotidyl transferase" evidence="10">
    <location>
        <begin position="21"/>
        <end position="97"/>
    </location>
</feature>